<proteinExistence type="predicted"/>
<evidence type="ECO:0000313" key="2">
    <source>
        <dbReference type="EMBL" id="KAJ6050795.1"/>
    </source>
</evidence>
<dbReference type="PANTHER" id="PTHR43792:SF1">
    <property type="entry name" value="N-ACETYLTRANSFERASE DOMAIN-CONTAINING PROTEIN"/>
    <property type="match status" value="1"/>
</dbReference>
<comment type="caution">
    <text evidence="2">The sequence shown here is derived from an EMBL/GenBank/DDBJ whole genome shotgun (WGS) entry which is preliminary data.</text>
</comment>
<dbReference type="InterPro" id="IPR051531">
    <property type="entry name" value="N-acetyltransferase"/>
</dbReference>
<accession>A0AAD6IIY7</accession>
<gene>
    <name evidence="2" type="ORF">N7460_001329</name>
</gene>
<protein>
    <submittedName>
        <fullName evidence="2">Acyl-CoA N-acyltransferase</fullName>
    </submittedName>
</protein>
<name>A0AAD6IIY7_PENCN</name>
<keyword evidence="3" id="KW-1185">Reference proteome</keyword>
<evidence type="ECO:0000259" key="1">
    <source>
        <dbReference type="PROSITE" id="PS51186"/>
    </source>
</evidence>
<dbReference type="InterPro" id="IPR016181">
    <property type="entry name" value="Acyl_CoA_acyltransferase"/>
</dbReference>
<dbReference type="Proteomes" id="UP001219568">
    <property type="component" value="Unassembled WGS sequence"/>
</dbReference>
<organism evidence="2 3">
    <name type="scientific">Penicillium canescens</name>
    <dbReference type="NCBI Taxonomy" id="5083"/>
    <lineage>
        <taxon>Eukaryota</taxon>
        <taxon>Fungi</taxon>
        <taxon>Dikarya</taxon>
        <taxon>Ascomycota</taxon>
        <taxon>Pezizomycotina</taxon>
        <taxon>Eurotiomycetes</taxon>
        <taxon>Eurotiomycetidae</taxon>
        <taxon>Eurotiales</taxon>
        <taxon>Aspergillaceae</taxon>
        <taxon>Penicillium</taxon>
    </lineage>
</organism>
<dbReference type="Pfam" id="PF13302">
    <property type="entry name" value="Acetyltransf_3"/>
    <property type="match status" value="1"/>
</dbReference>
<sequence>MGHSDLVTVGHFAILTPRLVLVPTPVAVDLSPYRALYSELHADVAFCEMAFGHHFPARRWTDQETRDVIQSRDIERCWKIRGLGDFAVGFRPPTEMNEVGNQYLPETDITEFRIIEGQDFVQLAGPSKTHLADIEWVGYAGVRDATTTSMPLPEPGDLDLPSWVEMIEIRYGVSPRWWGTGIAKEASKAIMQWSATARGVKRFIAETERENTRSAGLLQKLGFTLSGTNYWKEPSELEWHCAVE</sequence>
<dbReference type="InterPro" id="IPR000182">
    <property type="entry name" value="GNAT_dom"/>
</dbReference>
<dbReference type="PANTHER" id="PTHR43792">
    <property type="entry name" value="GNAT FAMILY, PUTATIVE (AFU_ORTHOLOGUE AFUA_3G00765)-RELATED-RELATED"/>
    <property type="match status" value="1"/>
</dbReference>
<reference evidence="2" key="1">
    <citation type="journal article" date="2023" name="IMA Fungus">
        <title>Comparative genomic study of the Penicillium genus elucidates a diverse pangenome and 15 lateral gene transfer events.</title>
        <authorList>
            <person name="Petersen C."/>
            <person name="Sorensen T."/>
            <person name="Nielsen M.R."/>
            <person name="Sondergaard T.E."/>
            <person name="Sorensen J.L."/>
            <person name="Fitzpatrick D.A."/>
            <person name="Frisvad J.C."/>
            <person name="Nielsen K.L."/>
        </authorList>
    </citation>
    <scope>NUCLEOTIDE SEQUENCE</scope>
    <source>
        <strain evidence="2">IBT 15450</strain>
    </source>
</reference>
<reference evidence="2" key="2">
    <citation type="submission" date="2023-01" db="EMBL/GenBank/DDBJ databases">
        <authorList>
            <person name="Petersen C."/>
        </authorList>
    </citation>
    <scope>NUCLEOTIDE SEQUENCE</scope>
    <source>
        <strain evidence="2">IBT 15450</strain>
    </source>
</reference>
<dbReference type="Gene3D" id="3.40.630.30">
    <property type="match status" value="1"/>
</dbReference>
<feature type="domain" description="N-acetyltransferase" evidence="1">
    <location>
        <begin position="99"/>
        <end position="244"/>
    </location>
</feature>
<dbReference type="SUPFAM" id="SSF55729">
    <property type="entry name" value="Acyl-CoA N-acyltransferases (Nat)"/>
    <property type="match status" value="1"/>
</dbReference>
<dbReference type="GO" id="GO:0016747">
    <property type="term" value="F:acyltransferase activity, transferring groups other than amino-acyl groups"/>
    <property type="evidence" value="ECO:0007669"/>
    <property type="project" value="InterPro"/>
</dbReference>
<dbReference type="EMBL" id="JAQJZL010000002">
    <property type="protein sequence ID" value="KAJ6050795.1"/>
    <property type="molecule type" value="Genomic_DNA"/>
</dbReference>
<dbReference type="AlphaFoldDB" id="A0AAD6IIY7"/>
<dbReference type="PROSITE" id="PS51186">
    <property type="entry name" value="GNAT"/>
    <property type="match status" value="1"/>
</dbReference>
<evidence type="ECO:0000313" key="3">
    <source>
        <dbReference type="Proteomes" id="UP001219568"/>
    </source>
</evidence>